<dbReference type="InterPro" id="IPR027417">
    <property type="entry name" value="P-loop_NTPase"/>
</dbReference>
<name>A0A7R9LT37_9ACAR</name>
<dbReference type="OrthoDB" id="1845775at2759"/>
<keyword evidence="8" id="KW-1185">Reference proteome</keyword>
<evidence type="ECO:0000313" key="8">
    <source>
        <dbReference type="Proteomes" id="UP000728032"/>
    </source>
</evidence>
<comment type="pathway">
    <text evidence="1">One-carbon metabolism; tetrahydrofolate interconversion.</text>
</comment>
<dbReference type="GO" id="GO:0005524">
    <property type="term" value="F:ATP binding"/>
    <property type="evidence" value="ECO:0007669"/>
    <property type="project" value="UniProtKB-KW"/>
</dbReference>
<dbReference type="InterPro" id="IPR000559">
    <property type="entry name" value="Formate_THF_ligase"/>
</dbReference>
<evidence type="ECO:0000256" key="4">
    <source>
        <dbReference type="ARBA" id="ARBA00022598"/>
    </source>
</evidence>
<organism evidence="7">
    <name type="scientific">Oppiella nova</name>
    <dbReference type="NCBI Taxonomy" id="334625"/>
    <lineage>
        <taxon>Eukaryota</taxon>
        <taxon>Metazoa</taxon>
        <taxon>Ecdysozoa</taxon>
        <taxon>Arthropoda</taxon>
        <taxon>Chelicerata</taxon>
        <taxon>Arachnida</taxon>
        <taxon>Acari</taxon>
        <taxon>Acariformes</taxon>
        <taxon>Sarcoptiformes</taxon>
        <taxon>Oribatida</taxon>
        <taxon>Brachypylina</taxon>
        <taxon>Oppioidea</taxon>
        <taxon>Oppiidae</taxon>
        <taxon>Oppiella</taxon>
    </lineage>
</organism>
<dbReference type="FunFam" id="3.40.50.300:FF:000245">
    <property type="entry name" value="C-1-tetrahydrofolate synthase, cytoplasmic"/>
    <property type="match status" value="1"/>
</dbReference>
<gene>
    <name evidence="7" type="ORF">ONB1V03_LOCUS6213</name>
</gene>
<evidence type="ECO:0000256" key="2">
    <source>
        <dbReference type="ARBA" id="ARBA00012295"/>
    </source>
</evidence>
<dbReference type="EMBL" id="OC917543">
    <property type="protein sequence ID" value="CAD7647367.1"/>
    <property type="molecule type" value="Genomic_DNA"/>
</dbReference>
<evidence type="ECO:0000256" key="1">
    <source>
        <dbReference type="ARBA" id="ARBA00004777"/>
    </source>
</evidence>
<dbReference type="Gene3D" id="3.40.50.300">
    <property type="entry name" value="P-loop containing nucleotide triphosphate hydrolases"/>
    <property type="match status" value="2"/>
</dbReference>
<dbReference type="Gene3D" id="3.10.410.10">
    <property type="entry name" value="Formyltetrahydrofolate synthetase, domain 3"/>
    <property type="match status" value="2"/>
</dbReference>
<dbReference type="SUPFAM" id="SSF52540">
    <property type="entry name" value="P-loop containing nucleoside triphosphate hydrolases"/>
    <property type="match status" value="2"/>
</dbReference>
<sequence>ALRTRSCVSWDIEYLKLNKLNPVPSDIAIARAHPCKPIAQLAAEIGLTSGEYEPYGAFKAKISKPVPQFNKNSVRGKYVVVTGITPTPLGEGKSTTVLGLSQALGANLHRNVITCIRQPSQGPTFGIKGGAAGGGYSQVIPMDEFNLHLTGDIHAITAANNLVSAAIDARIFHESTQTDIALYNRIVPSKPGKKRVFSPIQLRRLEKLAIPTSLAPNELTAEQKGAFARLNINPDSITWNRVMDVNDRYLRQITIGQAPTEKGITRKTQFDISVASELMAILALCENLADAKERIGRIVVAYSRDDKPVPITCDDLGVTGAVTVLIKDAVKPTLMQSLEGTPVFVHCGPFANIAHGNSSIIADKIALDLVGEKVTECGFGADIGFEKFVNIKSRTSGIFPDCAVLVATVRALKMHGGGPNVTPGATIPKEYREENLELLEKGLSNLKAHINVITKVYGFPVVVAINKFSTDSDKELELVKKVCKESGAFDACIADHWALGGDGAVDLANSVVRASDSTNSSNAKFTYDVNDSIEKKIETIAQKIYGANGVEFSSLAKDKIKLYESLGFGNLPVCVAKTHLSFSHDPNLKGVPKDFTFPITDIRASIGAGFLYPLAAEITTMPGLPTRPAFYDIDIDPETETIEGLCEHLPVCVAKTHLSFSHDPNLKGVPKDFTFPITDIRASIGAGFLYPLAAEITTMPGLPTRPAFYDIDIDPETETIEGLF</sequence>
<keyword evidence="5" id="KW-0547">Nucleotide-binding</keyword>
<feature type="non-terminal residue" evidence="7">
    <location>
        <position position="724"/>
    </location>
</feature>
<dbReference type="UniPathway" id="UPA00193"/>
<dbReference type="GO" id="GO:0004329">
    <property type="term" value="F:formate-tetrahydrofolate ligase activity"/>
    <property type="evidence" value="ECO:0007669"/>
    <property type="project" value="UniProtKB-EC"/>
</dbReference>
<proteinExistence type="inferred from homology"/>
<dbReference type="PROSITE" id="PS00721">
    <property type="entry name" value="FTHFS_1"/>
    <property type="match status" value="1"/>
</dbReference>
<dbReference type="FunFam" id="3.40.50.300:FF:001859">
    <property type="entry name" value="Formate--tetrahydrofolate ligase"/>
    <property type="match status" value="1"/>
</dbReference>
<keyword evidence="4" id="KW-0436">Ligase</keyword>
<dbReference type="AlphaFoldDB" id="A0A7R9LT37"/>
<evidence type="ECO:0000256" key="6">
    <source>
        <dbReference type="ARBA" id="ARBA00022840"/>
    </source>
</evidence>
<dbReference type="EC" id="6.3.4.3" evidence="2"/>
<dbReference type="FunFam" id="3.10.410.10:FF:000001">
    <property type="entry name" value="Putative formate--tetrahydrofolate ligase"/>
    <property type="match status" value="1"/>
</dbReference>
<dbReference type="GO" id="GO:0035999">
    <property type="term" value="P:tetrahydrofolate interconversion"/>
    <property type="evidence" value="ECO:0007669"/>
    <property type="project" value="UniProtKB-UniPathway"/>
</dbReference>
<dbReference type="CDD" id="cd00477">
    <property type="entry name" value="FTHFS"/>
    <property type="match status" value="1"/>
</dbReference>
<reference evidence="7" key="1">
    <citation type="submission" date="2020-11" db="EMBL/GenBank/DDBJ databases">
        <authorList>
            <person name="Tran Van P."/>
        </authorList>
    </citation>
    <scope>NUCLEOTIDE SEQUENCE</scope>
</reference>
<dbReference type="InterPro" id="IPR020628">
    <property type="entry name" value="Formate_THF_ligase_CS"/>
</dbReference>
<evidence type="ECO:0000256" key="5">
    <source>
        <dbReference type="ARBA" id="ARBA00022741"/>
    </source>
</evidence>
<dbReference type="EMBL" id="CAJPVJ010002718">
    <property type="protein sequence ID" value="CAG2166698.1"/>
    <property type="molecule type" value="Genomic_DNA"/>
</dbReference>
<keyword evidence="3" id="KW-0554">One-carbon metabolism</keyword>
<evidence type="ECO:0000313" key="7">
    <source>
        <dbReference type="EMBL" id="CAD7647367.1"/>
    </source>
</evidence>
<accession>A0A7R9LT37</accession>
<keyword evidence="6" id="KW-0067">ATP-binding</keyword>
<evidence type="ECO:0000256" key="3">
    <source>
        <dbReference type="ARBA" id="ARBA00022563"/>
    </source>
</evidence>
<dbReference type="HAMAP" id="MF_01543">
    <property type="entry name" value="FTHFS"/>
    <property type="match status" value="1"/>
</dbReference>
<dbReference type="PROSITE" id="PS00722">
    <property type="entry name" value="FTHFS_2"/>
    <property type="match status" value="1"/>
</dbReference>
<dbReference type="Pfam" id="PF01268">
    <property type="entry name" value="FTHFS"/>
    <property type="match status" value="2"/>
</dbReference>
<dbReference type="Proteomes" id="UP000728032">
    <property type="component" value="Unassembled WGS sequence"/>
</dbReference>
<protein>
    <recommendedName>
        <fullName evidence="2">formate--tetrahydrofolate ligase</fullName>
        <ecNumber evidence="2">6.3.4.3</ecNumber>
    </recommendedName>
</protein>